<evidence type="ECO:0000313" key="1">
    <source>
        <dbReference type="EnsemblPlants" id="AVESA.00010b.r2.2AG0233100.1.CDS"/>
    </source>
</evidence>
<keyword evidence="2" id="KW-1185">Reference proteome</keyword>
<protein>
    <submittedName>
        <fullName evidence="1">Uncharacterized protein</fullName>
    </submittedName>
</protein>
<evidence type="ECO:0000313" key="2">
    <source>
        <dbReference type="Proteomes" id="UP001732700"/>
    </source>
</evidence>
<name>A0ACD5UE92_AVESA</name>
<reference evidence="1" key="2">
    <citation type="submission" date="2025-09" db="UniProtKB">
        <authorList>
            <consortium name="EnsemblPlants"/>
        </authorList>
    </citation>
    <scope>IDENTIFICATION</scope>
</reference>
<dbReference type="EnsemblPlants" id="AVESA.00010b.r2.2AG0233100.1">
    <property type="protein sequence ID" value="AVESA.00010b.r2.2AG0233100.1.CDS"/>
    <property type="gene ID" value="AVESA.00010b.r2.2AG0233100"/>
</dbReference>
<reference evidence="1" key="1">
    <citation type="submission" date="2021-05" db="EMBL/GenBank/DDBJ databases">
        <authorList>
            <person name="Scholz U."/>
            <person name="Mascher M."/>
            <person name="Fiebig A."/>
        </authorList>
    </citation>
    <scope>NUCLEOTIDE SEQUENCE [LARGE SCALE GENOMIC DNA]</scope>
</reference>
<accession>A0ACD5UE92</accession>
<proteinExistence type="predicted"/>
<organism evidence="1 2">
    <name type="scientific">Avena sativa</name>
    <name type="common">Oat</name>
    <dbReference type="NCBI Taxonomy" id="4498"/>
    <lineage>
        <taxon>Eukaryota</taxon>
        <taxon>Viridiplantae</taxon>
        <taxon>Streptophyta</taxon>
        <taxon>Embryophyta</taxon>
        <taxon>Tracheophyta</taxon>
        <taxon>Spermatophyta</taxon>
        <taxon>Magnoliopsida</taxon>
        <taxon>Liliopsida</taxon>
        <taxon>Poales</taxon>
        <taxon>Poaceae</taxon>
        <taxon>BOP clade</taxon>
        <taxon>Pooideae</taxon>
        <taxon>Poodae</taxon>
        <taxon>Poeae</taxon>
        <taxon>Poeae Chloroplast Group 1 (Aveneae type)</taxon>
        <taxon>Aveninae</taxon>
        <taxon>Avena</taxon>
    </lineage>
</organism>
<sequence length="264" mass="27985">MAGRGTMIIATVLVTLSLLVSPISCWSSGGATWYGSPYGAGSDGGACGYQRAVGQHPFRSMIAAGGPHFFKNGKGCGACYQVKCTGNRACSGRPVTVVITDYCPDGICASQPHFDMSGTAFGAMAVRGMADRLRSAGQLKIHYARVPCNYNGMNIAFKVDAGSNPYYLAVLVMYQAGDGDLRAVDIMQGGCQPGQHDRSGKPWMRMQQSWGATYIINSNDGKPLRAPFSFRLTSGSGKVLVATNAIPNGWTAGMSYRSSVNYRA</sequence>
<dbReference type="Proteomes" id="UP001732700">
    <property type="component" value="Chromosome 2A"/>
</dbReference>